<dbReference type="EMBL" id="BMAW01104451">
    <property type="protein sequence ID" value="GFT14532.1"/>
    <property type="molecule type" value="Genomic_DNA"/>
</dbReference>
<sequence>MNRWLHEHRIAFLYTLFPGEIQQLLWEQNGNQDVVDLDGVEVFKQRHSPRLTIRAHRSKNISVFDITRRLETVFENGEYGAGCELFVSTHP</sequence>
<name>A0A8X6TIL1_NEPPI</name>
<dbReference type="Proteomes" id="UP000887013">
    <property type="component" value="Unassembled WGS sequence"/>
</dbReference>
<evidence type="ECO:0000313" key="1">
    <source>
        <dbReference type="EMBL" id="GFT14532.1"/>
    </source>
</evidence>
<gene>
    <name evidence="1" type="ORF">NPIL_602241</name>
</gene>
<proteinExistence type="predicted"/>
<organism evidence="1 2">
    <name type="scientific">Nephila pilipes</name>
    <name type="common">Giant wood spider</name>
    <name type="synonym">Nephila maculata</name>
    <dbReference type="NCBI Taxonomy" id="299642"/>
    <lineage>
        <taxon>Eukaryota</taxon>
        <taxon>Metazoa</taxon>
        <taxon>Ecdysozoa</taxon>
        <taxon>Arthropoda</taxon>
        <taxon>Chelicerata</taxon>
        <taxon>Arachnida</taxon>
        <taxon>Araneae</taxon>
        <taxon>Araneomorphae</taxon>
        <taxon>Entelegynae</taxon>
        <taxon>Araneoidea</taxon>
        <taxon>Nephilidae</taxon>
        <taxon>Nephila</taxon>
    </lineage>
</organism>
<dbReference type="AlphaFoldDB" id="A0A8X6TIL1"/>
<keyword evidence="2" id="KW-1185">Reference proteome</keyword>
<comment type="caution">
    <text evidence="1">The sequence shown here is derived from an EMBL/GenBank/DDBJ whole genome shotgun (WGS) entry which is preliminary data.</text>
</comment>
<evidence type="ECO:0000313" key="2">
    <source>
        <dbReference type="Proteomes" id="UP000887013"/>
    </source>
</evidence>
<reference evidence="1" key="1">
    <citation type="submission" date="2020-08" db="EMBL/GenBank/DDBJ databases">
        <title>Multicomponent nature underlies the extraordinary mechanical properties of spider dragline silk.</title>
        <authorList>
            <person name="Kono N."/>
            <person name="Nakamura H."/>
            <person name="Mori M."/>
            <person name="Yoshida Y."/>
            <person name="Ohtoshi R."/>
            <person name="Malay A.D."/>
            <person name="Moran D.A.P."/>
            <person name="Tomita M."/>
            <person name="Numata K."/>
            <person name="Arakawa K."/>
        </authorList>
    </citation>
    <scope>NUCLEOTIDE SEQUENCE</scope>
</reference>
<accession>A0A8X6TIL1</accession>
<protein>
    <submittedName>
        <fullName evidence="1">Uncharacterized protein</fullName>
    </submittedName>
</protein>